<dbReference type="VEuPathDB" id="TriTrypDB:Tb427_000307000"/>
<feature type="compositionally biased region" description="Polar residues" evidence="7">
    <location>
        <begin position="398"/>
        <end position="408"/>
    </location>
</feature>
<dbReference type="Gene3D" id="3.90.150.10">
    <property type="entry name" value="Variant Surface Glycoprotein, subunit A domain 1"/>
    <property type="match status" value="1"/>
</dbReference>
<evidence type="ECO:0000256" key="6">
    <source>
        <dbReference type="ARBA" id="ARBA00023288"/>
    </source>
</evidence>
<feature type="region of interest" description="Disordered" evidence="7">
    <location>
        <begin position="397"/>
        <end position="429"/>
    </location>
</feature>
<protein>
    <submittedName>
        <fullName evidence="10">Variant surface glycoprotein 1125.1287</fullName>
    </submittedName>
</protein>
<reference evidence="10" key="1">
    <citation type="submission" date="2016-08" db="EMBL/GenBank/DDBJ databases">
        <title>VSG repertoire of Trypanosoma brucei EATRO 1125.</title>
        <authorList>
            <person name="Cross G.A."/>
        </authorList>
    </citation>
    <scope>NUCLEOTIDE SEQUENCE</scope>
    <source>
        <strain evidence="10">EATRO 1125</strain>
    </source>
</reference>
<feature type="compositionally biased region" description="Basic and acidic residues" evidence="7">
    <location>
        <begin position="411"/>
        <end position="429"/>
    </location>
</feature>
<dbReference type="Pfam" id="PF00913">
    <property type="entry name" value="Trypan_glycop"/>
    <property type="match status" value="1"/>
</dbReference>
<dbReference type="Gene3D" id="1.10.470.10">
    <property type="entry name" value="Variant Surface Glycoprotein, subunit A, domain 2"/>
    <property type="match status" value="1"/>
</dbReference>
<keyword evidence="5" id="KW-0325">Glycoprotein</keyword>
<feature type="chain" id="PRO_5012995166" evidence="8">
    <location>
        <begin position="27"/>
        <end position="429"/>
    </location>
</feature>
<dbReference type="AlphaFoldDB" id="A0A1J0R6K7"/>
<comment type="subcellular location">
    <subcellularLocation>
        <location evidence="1">Cell membrane</location>
        <topology evidence="1">Lipid-anchor</topology>
        <topology evidence="1">GPI-anchor</topology>
    </subcellularLocation>
</comment>
<evidence type="ECO:0000256" key="3">
    <source>
        <dbReference type="ARBA" id="ARBA00022622"/>
    </source>
</evidence>
<dbReference type="SUPFAM" id="SSF58087">
    <property type="entry name" value="Variant surface glycoprotein (N-terminal domain)"/>
    <property type="match status" value="1"/>
</dbReference>
<accession>A0A1J0R6K7</accession>
<dbReference type="GO" id="GO:0005886">
    <property type="term" value="C:plasma membrane"/>
    <property type="evidence" value="ECO:0007669"/>
    <property type="project" value="UniProtKB-SubCell"/>
</dbReference>
<evidence type="ECO:0000256" key="5">
    <source>
        <dbReference type="ARBA" id="ARBA00023180"/>
    </source>
</evidence>
<organism evidence="10">
    <name type="scientific">Trypanosoma brucei</name>
    <dbReference type="NCBI Taxonomy" id="5691"/>
    <lineage>
        <taxon>Eukaryota</taxon>
        <taxon>Discoba</taxon>
        <taxon>Euglenozoa</taxon>
        <taxon>Kinetoplastea</taxon>
        <taxon>Metakinetoplastina</taxon>
        <taxon>Trypanosomatida</taxon>
        <taxon>Trypanosomatidae</taxon>
        <taxon>Trypanosoma</taxon>
    </lineage>
</organism>
<keyword evidence="6" id="KW-0449">Lipoprotein</keyword>
<evidence type="ECO:0000259" key="9">
    <source>
        <dbReference type="Pfam" id="PF00913"/>
    </source>
</evidence>
<name>A0A1J0R6K7_9TRYP</name>
<keyword evidence="2" id="KW-1003">Cell membrane</keyword>
<feature type="domain" description="Trypanosome variant surface glycoprotein A-type N-terminal" evidence="9">
    <location>
        <begin position="20"/>
        <end position="382"/>
    </location>
</feature>
<evidence type="ECO:0000256" key="8">
    <source>
        <dbReference type="SAM" id="SignalP"/>
    </source>
</evidence>
<evidence type="ECO:0000256" key="1">
    <source>
        <dbReference type="ARBA" id="ARBA00004609"/>
    </source>
</evidence>
<dbReference type="EMBL" id="KX699563">
    <property type="protein sequence ID" value="APD73519.1"/>
    <property type="molecule type" value="Genomic_DNA"/>
</dbReference>
<evidence type="ECO:0000256" key="2">
    <source>
        <dbReference type="ARBA" id="ARBA00022475"/>
    </source>
</evidence>
<keyword evidence="3" id="KW-0336">GPI-anchor</keyword>
<proteinExistence type="predicted"/>
<dbReference type="InterPro" id="IPR001812">
    <property type="entry name" value="Trypano_VSG_A_N_dom"/>
</dbReference>
<evidence type="ECO:0000313" key="10">
    <source>
        <dbReference type="EMBL" id="APD73519.1"/>
    </source>
</evidence>
<evidence type="ECO:0000256" key="7">
    <source>
        <dbReference type="SAM" id="MobiDB-lite"/>
    </source>
</evidence>
<keyword evidence="4" id="KW-0472">Membrane</keyword>
<dbReference type="GO" id="GO:0098552">
    <property type="term" value="C:side of membrane"/>
    <property type="evidence" value="ECO:0007669"/>
    <property type="project" value="UniProtKB-KW"/>
</dbReference>
<evidence type="ECO:0000256" key="4">
    <source>
        <dbReference type="ARBA" id="ARBA00023136"/>
    </source>
</evidence>
<keyword evidence="8" id="KW-0732">Signal</keyword>
<feature type="signal peptide" evidence="8">
    <location>
        <begin position="1"/>
        <end position="26"/>
    </location>
</feature>
<dbReference type="GO" id="GO:0042783">
    <property type="term" value="P:symbiont-mediated evasion of host immune response"/>
    <property type="evidence" value="ECO:0007669"/>
    <property type="project" value="InterPro"/>
</dbReference>
<sequence length="429" mass="46783">MKRNPNCRLVAVICAFFFSNARQGAATAGASQGLLEEGWKPLCKLSNELDTIPNDIAHDTQQILDRVADMNKAALRVQIFITATTPTLEVEPFVVLSSWLQANFDKAASLYRNAGTISHLKTTKASSYLKGRIDEALSFLAESYSTTNNGCLLRDGTTTHATPTGDRIYNTACPCTSTEIKPGKATATQVSATRYPNLIDTSQNVNSLQGETDGSRKCHLLSGHSSDSYAKTQAIEGKPTLFGGYINIPKTASAITAKSMKEISAPLHDDKDPWKTLVHAKNNAHTEATPGYTNTTDNIQTQPSIIEAVTRNILGKDTAEETAYKPHITRLFGESGDTKVKGYLKLVDDFQIPNGVAGIDKKTPLRDIKKYDKLIAILGHYQISLRKQVIALEKKAETASNTKPNTGSEAECNKLDNEEKCNADKKMQL</sequence>